<dbReference type="GO" id="GO:0010181">
    <property type="term" value="F:FMN binding"/>
    <property type="evidence" value="ECO:0007669"/>
    <property type="project" value="InterPro"/>
</dbReference>
<evidence type="ECO:0000256" key="4">
    <source>
        <dbReference type="ARBA" id="ARBA00023004"/>
    </source>
</evidence>
<evidence type="ECO:0000256" key="5">
    <source>
        <dbReference type="ARBA" id="ARBA00024226"/>
    </source>
</evidence>
<dbReference type="Gene3D" id="3.40.50.360">
    <property type="match status" value="1"/>
</dbReference>
<feature type="region of interest" description="Disordered" evidence="8">
    <location>
        <begin position="983"/>
        <end position="1004"/>
    </location>
</feature>
<evidence type="ECO:0000256" key="1">
    <source>
        <dbReference type="ARBA" id="ARBA00009986"/>
    </source>
</evidence>
<organism evidence="10 11">
    <name type="scientific">Cudoniella acicularis</name>
    <dbReference type="NCBI Taxonomy" id="354080"/>
    <lineage>
        <taxon>Eukaryota</taxon>
        <taxon>Fungi</taxon>
        <taxon>Dikarya</taxon>
        <taxon>Ascomycota</taxon>
        <taxon>Pezizomycotina</taxon>
        <taxon>Leotiomycetes</taxon>
        <taxon>Helotiales</taxon>
        <taxon>Tricladiaceae</taxon>
        <taxon>Cudoniella</taxon>
    </lineage>
</organism>
<comment type="caution">
    <text evidence="10">The sequence shown here is derived from an EMBL/GenBank/DDBJ whole genome shotgun (WGS) entry which is preliminary data.</text>
</comment>
<dbReference type="OrthoDB" id="3934656at2759"/>
<dbReference type="PRINTS" id="PR00385">
    <property type="entry name" value="P450"/>
</dbReference>
<evidence type="ECO:0000256" key="6">
    <source>
        <dbReference type="ARBA" id="ARBA00049194"/>
    </source>
</evidence>
<dbReference type="InterPro" id="IPR029039">
    <property type="entry name" value="Flavoprotein-like_sf"/>
</dbReference>
<dbReference type="PROSITE" id="PS50902">
    <property type="entry name" value="FLAVODOXIN_LIKE"/>
    <property type="match status" value="1"/>
</dbReference>
<feature type="domain" description="Flavodoxin-like" evidence="9">
    <location>
        <begin position="45"/>
        <end position="198"/>
    </location>
</feature>
<gene>
    <name evidence="10" type="ORF">G7Y89_g3922</name>
</gene>
<dbReference type="InterPro" id="IPR017972">
    <property type="entry name" value="Cyt_P450_CS"/>
</dbReference>
<evidence type="ECO:0000313" key="10">
    <source>
        <dbReference type="EMBL" id="KAF4634186.1"/>
    </source>
</evidence>
<evidence type="ECO:0000259" key="9">
    <source>
        <dbReference type="PROSITE" id="PS50902"/>
    </source>
</evidence>
<keyword evidence="3" id="KW-0560">Oxidoreductase</keyword>
<dbReference type="GO" id="GO:0020037">
    <property type="term" value="F:heme binding"/>
    <property type="evidence" value="ECO:0007669"/>
    <property type="project" value="InterPro"/>
</dbReference>
<dbReference type="GO" id="GO:0004497">
    <property type="term" value="F:monooxygenase activity"/>
    <property type="evidence" value="ECO:0007669"/>
    <property type="project" value="InterPro"/>
</dbReference>
<dbReference type="EMBL" id="JAAMPI010000202">
    <property type="protein sequence ID" value="KAF4634186.1"/>
    <property type="molecule type" value="Genomic_DNA"/>
</dbReference>
<dbReference type="SUPFAM" id="SSF53720">
    <property type="entry name" value="ALDH-like"/>
    <property type="match status" value="1"/>
</dbReference>
<dbReference type="EC" id="1.2.1.3" evidence="5"/>
<evidence type="ECO:0000313" key="11">
    <source>
        <dbReference type="Proteomes" id="UP000566819"/>
    </source>
</evidence>
<dbReference type="InterPro" id="IPR016162">
    <property type="entry name" value="Ald_DH_N"/>
</dbReference>
<dbReference type="FunFam" id="3.40.309.10:FF:000012">
    <property type="entry name" value="Betaine aldehyde dehydrogenase"/>
    <property type="match status" value="1"/>
</dbReference>
<keyword evidence="11" id="KW-1185">Reference proteome</keyword>
<dbReference type="InterPro" id="IPR002401">
    <property type="entry name" value="Cyt_P450_E_grp-I"/>
</dbReference>
<dbReference type="Gene3D" id="1.10.630.10">
    <property type="entry name" value="Cytochrome P450"/>
    <property type="match status" value="1"/>
</dbReference>
<evidence type="ECO:0000256" key="7">
    <source>
        <dbReference type="PIRSR" id="PIRSR602401-1"/>
    </source>
</evidence>
<feature type="binding site" description="axial binding residue" evidence="7">
    <location>
        <position position="932"/>
    </location>
    <ligand>
        <name>heme</name>
        <dbReference type="ChEBI" id="CHEBI:30413"/>
    </ligand>
    <ligandPart>
        <name>Fe</name>
        <dbReference type="ChEBI" id="CHEBI:18248"/>
    </ligandPart>
</feature>
<reference evidence="10 11" key="1">
    <citation type="submission" date="2020-03" db="EMBL/GenBank/DDBJ databases">
        <title>Draft Genome Sequence of Cudoniella acicularis.</title>
        <authorList>
            <person name="Buettner E."/>
            <person name="Kellner H."/>
        </authorList>
    </citation>
    <scope>NUCLEOTIDE SEQUENCE [LARGE SCALE GENOMIC DNA]</scope>
    <source>
        <strain evidence="10 11">DSM 108380</strain>
    </source>
</reference>
<dbReference type="SUPFAM" id="SSF52218">
    <property type="entry name" value="Flavoproteins"/>
    <property type="match status" value="1"/>
</dbReference>
<evidence type="ECO:0000256" key="2">
    <source>
        <dbReference type="ARBA" id="ARBA00022723"/>
    </source>
</evidence>
<dbReference type="GO" id="GO:0004029">
    <property type="term" value="F:aldehyde dehydrogenase (NAD+) activity"/>
    <property type="evidence" value="ECO:0007669"/>
    <property type="project" value="UniProtKB-EC"/>
</dbReference>
<dbReference type="SUPFAM" id="SSF48264">
    <property type="entry name" value="Cytochrome P450"/>
    <property type="match status" value="1"/>
</dbReference>
<accession>A0A8H4RRP1</accession>
<keyword evidence="7" id="KW-0349">Heme</keyword>
<dbReference type="Gene3D" id="3.40.605.10">
    <property type="entry name" value="Aldehyde Dehydrogenase, Chain A, domain 1"/>
    <property type="match status" value="1"/>
</dbReference>
<evidence type="ECO:0000256" key="3">
    <source>
        <dbReference type="ARBA" id="ARBA00023002"/>
    </source>
</evidence>
<dbReference type="PANTHER" id="PTHR11699">
    <property type="entry name" value="ALDEHYDE DEHYDROGENASE-RELATED"/>
    <property type="match status" value="1"/>
</dbReference>
<dbReference type="Pfam" id="PF00258">
    <property type="entry name" value="Flavodoxin_1"/>
    <property type="match status" value="1"/>
</dbReference>
<dbReference type="Pfam" id="PF00171">
    <property type="entry name" value="Aldedh"/>
    <property type="match status" value="2"/>
</dbReference>
<dbReference type="Pfam" id="PF00067">
    <property type="entry name" value="p450"/>
    <property type="match status" value="1"/>
</dbReference>
<dbReference type="CDD" id="cd11060">
    <property type="entry name" value="CYP57A1-like"/>
    <property type="match status" value="1"/>
</dbReference>
<dbReference type="InterPro" id="IPR036396">
    <property type="entry name" value="Cyt_P450_sf"/>
</dbReference>
<dbReference type="InterPro" id="IPR015590">
    <property type="entry name" value="Aldehyde_DH_dom"/>
</dbReference>
<dbReference type="Gene3D" id="3.40.309.10">
    <property type="entry name" value="Aldehyde Dehydrogenase, Chain A, domain 2"/>
    <property type="match status" value="1"/>
</dbReference>
<keyword evidence="2 7" id="KW-0479">Metal-binding</keyword>
<evidence type="ECO:0000256" key="8">
    <source>
        <dbReference type="SAM" id="MobiDB-lite"/>
    </source>
</evidence>
<dbReference type="PROSITE" id="PS00086">
    <property type="entry name" value="CYTOCHROME_P450"/>
    <property type="match status" value="1"/>
</dbReference>
<proteinExistence type="inferred from homology"/>
<dbReference type="InterPro" id="IPR008254">
    <property type="entry name" value="Flavodoxin/NO_synth"/>
</dbReference>
<dbReference type="Proteomes" id="UP000566819">
    <property type="component" value="Unassembled WGS sequence"/>
</dbReference>
<comment type="similarity">
    <text evidence="1">Belongs to the aldehyde dehydrogenase family.</text>
</comment>
<protein>
    <recommendedName>
        <fullName evidence="5">aldehyde dehydrogenase (NAD(+))</fullName>
        <ecNumber evidence="5">1.2.1.3</ecNumber>
    </recommendedName>
</protein>
<dbReference type="InterPro" id="IPR001128">
    <property type="entry name" value="Cyt_P450"/>
</dbReference>
<sequence>MLLFSDLDIPFLKVVFASLVAYIVNLAASQLNRKPILSLIPEKKTKQKSGTHTGTLEKPATILSKEALAKFGLDCLVANLEDFDYDDLLSLLEDKVAISLLATYREGEPTDNAISFDKYCNSRERSIGAAATSAHYAAFGLGSSSYAQFNAMIRRVDLALNSIGATRHGDVGVGDDVQNSTLTYEAGDHLAVWLSNADMEVARFLEPYGVAAAIIPWNVPLYFLAKKLAPALVTGNTVVLKSSEKAPLTSLKLLEAAKVWAEEESTVRSRVIQKLATLLSKAGFSAGVINIISGFGTSGAILASHMDVRVLSFTGSTKTGRKVHKAAAESNLKRVISELAGKYPAIVFDDADIHDAVEGTQHSIQWNSGQTCMANFRIYVHQNVADAFFKKFKTRFSSARLGDPTDPTVNHGPQADEIQYETVRQFVELGKKSGTIALRGVEAEGRFILPTIFTETPEDAKIMREEVFGPVVNINTFEREDDVITKANDSEFRLYAAVYSRDIDRALRMSQRLEAETIPGPFCASITPLWRIRHVIKGDWHAEITKLHRKYGNTVRIAPNEVSLNTPSAVHIVYGHTGKPWVKAAWYQAWWIRSDNHPFFAEIDPARHRDLRRRVSKAYTMSYVLAMECYIDNIIELFMDKMSASSGSRIDLAEWTQFFAFDVVGELAFGKEWGLLDAGKDHDGLLHWVYMLLSTTASLGWTWKTHKLARLGLVRWILNNQLFSRVGKTLDCWPMPEVQKRVVTKMESHTDPDRNDLLTHFQQMKNPDGSPVLPFEVLGESINVVVAGADTTAISIRAIVRLVSSNPRVYKKLQEEIDMASYAGKLSRVVRFEEGQGLPYFQACVKEALRIFPAVGYQLPRVAPEGTYIDEVYIPRGTTVGINAWSLHRNKEIYGEDAEEFRPERWLEKDSPENIKLMEQCFATFGLGSRTCIGKNMAHMEIYKLVPTLFRDFDIDICDAENPWVLTCAWFVYQSNFGVRMHKRPKGSSRPGIQVENLDSHETL</sequence>
<comment type="catalytic activity">
    <reaction evidence="6">
        <text>an aldehyde + NAD(+) + H2O = a carboxylate + NADH + 2 H(+)</text>
        <dbReference type="Rhea" id="RHEA:16185"/>
        <dbReference type="ChEBI" id="CHEBI:15377"/>
        <dbReference type="ChEBI" id="CHEBI:15378"/>
        <dbReference type="ChEBI" id="CHEBI:17478"/>
        <dbReference type="ChEBI" id="CHEBI:29067"/>
        <dbReference type="ChEBI" id="CHEBI:57540"/>
        <dbReference type="ChEBI" id="CHEBI:57945"/>
        <dbReference type="EC" id="1.2.1.3"/>
    </reaction>
</comment>
<dbReference type="GO" id="GO:0005506">
    <property type="term" value="F:iron ion binding"/>
    <property type="evidence" value="ECO:0007669"/>
    <property type="project" value="InterPro"/>
</dbReference>
<dbReference type="PRINTS" id="PR00463">
    <property type="entry name" value="EP450I"/>
</dbReference>
<dbReference type="AlphaFoldDB" id="A0A8H4RRP1"/>
<dbReference type="InterPro" id="IPR016163">
    <property type="entry name" value="Ald_DH_C"/>
</dbReference>
<keyword evidence="4 7" id="KW-0408">Iron</keyword>
<comment type="cofactor">
    <cofactor evidence="7">
        <name>heme</name>
        <dbReference type="ChEBI" id="CHEBI:30413"/>
    </cofactor>
</comment>
<name>A0A8H4RRP1_9HELO</name>
<dbReference type="InterPro" id="IPR016161">
    <property type="entry name" value="Ald_DH/histidinol_DH"/>
</dbReference>
<dbReference type="GO" id="GO:0016705">
    <property type="term" value="F:oxidoreductase activity, acting on paired donors, with incorporation or reduction of molecular oxygen"/>
    <property type="evidence" value="ECO:0007669"/>
    <property type="project" value="InterPro"/>
</dbReference>